<feature type="compositionally biased region" description="Basic residues" evidence="1">
    <location>
        <begin position="26"/>
        <end position="37"/>
    </location>
</feature>
<organism evidence="2 3">
    <name type="scientific">Elysia marginata</name>
    <dbReference type="NCBI Taxonomy" id="1093978"/>
    <lineage>
        <taxon>Eukaryota</taxon>
        <taxon>Metazoa</taxon>
        <taxon>Spiralia</taxon>
        <taxon>Lophotrochozoa</taxon>
        <taxon>Mollusca</taxon>
        <taxon>Gastropoda</taxon>
        <taxon>Heterobranchia</taxon>
        <taxon>Euthyneura</taxon>
        <taxon>Panpulmonata</taxon>
        <taxon>Sacoglossa</taxon>
        <taxon>Placobranchoidea</taxon>
        <taxon>Plakobranchidae</taxon>
        <taxon>Elysia</taxon>
    </lineage>
</organism>
<protein>
    <submittedName>
        <fullName evidence="2">Endonuclease domain of the non-LTR retrotransposon LINE-1</fullName>
    </submittedName>
</protein>
<accession>A0AAV4IUT7</accession>
<feature type="region of interest" description="Disordered" evidence="1">
    <location>
        <begin position="1"/>
        <end position="37"/>
    </location>
</feature>
<reference evidence="2 3" key="1">
    <citation type="journal article" date="2021" name="Elife">
        <title>Chloroplast acquisition without the gene transfer in kleptoplastic sea slugs, Plakobranchus ocellatus.</title>
        <authorList>
            <person name="Maeda T."/>
            <person name="Takahashi S."/>
            <person name="Yoshida T."/>
            <person name="Shimamura S."/>
            <person name="Takaki Y."/>
            <person name="Nagai Y."/>
            <person name="Toyoda A."/>
            <person name="Suzuki Y."/>
            <person name="Arimoto A."/>
            <person name="Ishii H."/>
            <person name="Satoh N."/>
            <person name="Nishiyama T."/>
            <person name="Hasebe M."/>
            <person name="Maruyama T."/>
            <person name="Minagawa J."/>
            <person name="Obokata J."/>
            <person name="Shigenobu S."/>
        </authorList>
    </citation>
    <scope>NUCLEOTIDE SEQUENCE [LARGE SCALE GENOMIC DNA]</scope>
</reference>
<dbReference type="EMBL" id="BMAT01013502">
    <property type="protein sequence ID" value="GFS14147.1"/>
    <property type="molecule type" value="Genomic_DNA"/>
</dbReference>
<dbReference type="AlphaFoldDB" id="A0AAV4IUT7"/>
<evidence type="ECO:0000256" key="1">
    <source>
        <dbReference type="SAM" id="MobiDB-lite"/>
    </source>
</evidence>
<keyword evidence="2" id="KW-0540">Nuclease</keyword>
<dbReference type="Proteomes" id="UP000762676">
    <property type="component" value="Unassembled WGS sequence"/>
</dbReference>
<keyword evidence="2" id="KW-0378">Hydrolase</keyword>
<comment type="caution">
    <text evidence="2">The sequence shown here is derived from an EMBL/GenBank/DDBJ whole genome shotgun (WGS) entry which is preliminary data.</text>
</comment>
<dbReference type="GO" id="GO:0004519">
    <property type="term" value="F:endonuclease activity"/>
    <property type="evidence" value="ECO:0007669"/>
    <property type="project" value="UniProtKB-KW"/>
</dbReference>
<name>A0AAV4IUT7_9GAST</name>
<evidence type="ECO:0000313" key="3">
    <source>
        <dbReference type="Proteomes" id="UP000762676"/>
    </source>
</evidence>
<keyword evidence="3" id="KW-1185">Reference proteome</keyword>
<feature type="compositionally biased region" description="Pro residues" evidence="1">
    <location>
        <begin position="1"/>
        <end position="12"/>
    </location>
</feature>
<sequence>MLQSLRPPPPVPQTLSPTLNEEPGKLKPRKRGKKGGVRARFRRRAFRPQLPAIVTGNVRSINNKIDELTSCTQYLSEYREAGDICITETWLSKTSTDSSIAIDGHGVYRCDRTVESGKSKGGGVHAYINNKRCNPNNIIVTNKVGTPDLELLSLNLRPHYLPREFPKVNLNIVYEPPQANA</sequence>
<keyword evidence="2" id="KW-0255">Endonuclease</keyword>
<gene>
    <name evidence="2" type="ORF">ElyMa_006738500</name>
</gene>
<proteinExistence type="predicted"/>
<dbReference type="InterPro" id="IPR036691">
    <property type="entry name" value="Endo/exonu/phosph_ase_sf"/>
</dbReference>
<dbReference type="Gene3D" id="3.60.10.10">
    <property type="entry name" value="Endonuclease/exonuclease/phosphatase"/>
    <property type="match status" value="1"/>
</dbReference>
<evidence type="ECO:0000313" key="2">
    <source>
        <dbReference type="EMBL" id="GFS14147.1"/>
    </source>
</evidence>